<dbReference type="InParanoid" id="M1ANC3"/>
<reference evidence="1" key="2">
    <citation type="submission" date="2015-06" db="UniProtKB">
        <authorList>
            <consortium name="EnsemblPlants"/>
        </authorList>
    </citation>
    <scope>IDENTIFICATION</scope>
    <source>
        <strain evidence="1">DM1-3 516 R44</strain>
    </source>
</reference>
<dbReference type="HOGENOM" id="CLU_3128034_0_0_1"/>
<evidence type="ECO:0000313" key="2">
    <source>
        <dbReference type="Proteomes" id="UP000011115"/>
    </source>
</evidence>
<evidence type="ECO:0000313" key="1">
    <source>
        <dbReference type="EnsemblPlants" id="PGSC0003DMT400026557"/>
    </source>
</evidence>
<accession>M1ANC3</accession>
<organism evidence="1 2">
    <name type="scientific">Solanum tuberosum</name>
    <name type="common">Potato</name>
    <dbReference type="NCBI Taxonomy" id="4113"/>
    <lineage>
        <taxon>Eukaryota</taxon>
        <taxon>Viridiplantae</taxon>
        <taxon>Streptophyta</taxon>
        <taxon>Embryophyta</taxon>
        <taxon>Tracheophyta</taxon>
        <taxon>Spermatophyta</taxon>
        <taxon>Magnoliopsida</taxon>
        <taxon>eudicotyledons</taxon>
        <taxon>Gunneridae</taxon>
        <taxon>Pentapetalae</taxon>
        <taxon>asterids</taxon>
        <taxon>lamiids</taxon>
        <taxon>Solanales</taxon>
        <taxon>Solanaceae</taxon>
        <taxon>Solanoideae</taxon>
        <taxon>Solaneae</taxon>
        <taxon>Solanum</taxon>
    </lineage>
</organism>
<dbReference type="EnsemblPlants" id="PGSC0003DMT400026557">
    <property type="protein sequence ID" value="PGSC0003DMT400026557"/>
    <property type="gene ID" value="PGSC0003DMG400010254"/>
</dbReference>
<sequence length="50" mass="5917">MQITVDATNSALRLRFAKMIIRAVALPPTVTHHNQLLWFQFDKYYSDCYQ</sequence>
<protein>
    <submittedName>
        <fullName evidence="1">Uncharacterized protein</fullName>
    </submittedName>
</protein>
<reference evidence="2" key="1">
    <citation type="journal article" date="2011" name="Nature">
        <title>Genome sequence and analysis of the tuber crop potato.</title>
        <authorList>
            <consortium name="The Potato Genome Sequencing Consortium"/>
        </authorList>
    </citation>
    <scope>NUCLEOTIDE SEQUENCE [LARGE SCALE GENOMIC DNA]</scope>
    <source>
        <strain evidence="2">cv. DM1-3 516 R44</strain>
    </source>
</reference>
<name>M1ANC3_SOLTU</name>
<dbReference type="Gramene" id="PGSC0003DMT400026557">
    <property type="protein sequence ID" value="PGSC0003DMT400026557"/>
    <property type="gene ID" value="PGSC0003DMG400010254"/>
</dbReference>
<dbReference type="PaxDb" id="4113-PGSC0003DMT400026557"/>
<keyword evidence="2" id="KW-1185">Reference proteome</keyword>
<dbReference type="Proteomes" id="UP000011115">
    <property type="component" value="Unassembled WGS sequence"/>
</dbReference>
<proteinExistence type="predicted"/>
<dbReference type="AlphaFoldDB" id="M1ANC3"/>